<comment type="caution">
    <text evidence="1">The sequence shown here is derived from an EMBL/GenBank/DDBJ whole genome shotgun (WGS) entry which is preliminary data.</text>
</comment>
<dbReference type="EMBL" id="VTOW01000001">
    <property type="protein sequence ID" value="NKE69602.1"/>
    <property type="molecule type" value="Genomic_DNA"/>
</dbReference>
<sequence length="201" mass="22525">MIKKALFLILTATALTGMISCGGRTVSRVETDTVTDLSGRWNDTDSRLVAEEMVKDSLNRPWVDNFMKKRGTEPTVIVGTVVNRSHEHINVQTFVKDLQRELTNSGRVSFVAGQGEREEIRAERLDQAQNSSDETAKGPGKEIGADYMMIGTINTILDEADGTKAVFYQVDLEMVDMANNKKVWLGQKKIKKIIEKSRIKF</sequence>
<dbReference type="Gene3D" id="3.40.50.10610">
    <property type="entry name" value="ABC-type transport auxiliary lipoprotein component"/>
    <property type="match status" value="1"/>
</dbReference>
<dbReference type="Pfam" id="PF13036">
    <property type="entry name" value="LpoB"/>
    <property type="match status" value="1"/>
</dbReference>
<organism evidence="1 2">
    <name type="scientific">Candidatus Manganitrophus noduliformans</name>
    <dbReference type="NCBI Taxonomy" id="2606439"/>
    <lineage>
        <taxon>Bacteria</taxon>
        <taxon>Pseudomonadati</taxon>
        <taxon>Nitrospirota</taxon>
        <taxon>Nitrospiria</taxon>
        <taxon>Candidatus Troglogloeales</taxon>
        <taxon>Candidatus Manganitrophaceae</taxon>
        <taxon>Candidatus Manganitrophus</taxon>
    </lineage>
</organism>
<gene>
    <name evidence="1" type="ORF">MNODULE_02415</name>
</gene>
<proteinExistence type="predicted"/>
<dbReference type="InterPro" id="IPR014094">
    <property type="entry name" value="LpoB"/>
</dbReference>
<dbReference type="PROSITE" id="PS51257">
    <property type="entry name" value="PROKAR_LIPOPROTEIN"/>
    <property type="match status" value="1"/>
</dbReference>
<keyword evidence="2" id="KW-1185">Reference proteome</keyword>
<name>A0A7X6DM06_9BACT</name>
<dbReference type="AlphaFoldDB" id="A0A7X6DM06"/>
<protein>
    <submittedName>
        <fullName evidence="1">Penicillin-binding protein activator LpoB</fullName>
    </submittedName>
</protein>
<reference evidence="1 2" key="1">
    <citation type="journal article" date="2020" name="Nature">
        <title>Bacterial chemolithoautotrophy via manganese oxidation.</title>
        <authorList>
            <person name="Yu H."/>
            <person name="Leadbetter J.R."/>
        </authorList>
    </citation>
    <scope>NUCLEOTIDE SEQUENCE [LARGE SCALE GENOMIC DNA]</scope>
    <source>
        <strain evidence="1 2">Mn-1</strain>
    </source>
</reference>
<evidence type="ECO:0000313" key="1">
    <source>
        <dbReference type="EMBL" id="NKE69602.1"/>
    </source>
</evidence>
<dbReference type="RefSeq" id="WP_168057895.1">
    <property type="nucleotide sequence ID" value="NZ_VTOW01000001.1"/>
</dbReference>
<evidence type="ECO:0000313" key="2">
    <source>
        <dbReference type="Proteomes" id="UP000534783"/>
    </source>
</evidence>
<accession>A0A7X6DM06</accession>
<dbReference type="Proteomes" id="UP000534783">
    <property type="component" value="Unassembled WGS sequence"/>
</dbReference>